<evidence type="ECO:0000256" key="1">
    <source>
        <dbReference type="SAM" id="SignalP"/>
    </source>
</evidence>
<keyword evidence="3" id="KW-1185">Reference proteome</keyword>
<evidence type="ECO:0000313" key="2">
    <source>
        <dbReference type="EMBL" id="KPU80419.1"/>
    </source>
</evidence>
<evidence type="ECO:0008006" key="4">
    <source>
        <dbReference type="Google" id="ProtNLM"/>
    </source>
</evidence>
<keyword evidence="1" id="KW-0732">Signal</keyword>
<sequence length="90" mass="10228">MKSFILVVNLFLITSPIRAQTRPPCRDACITLYNPVCGETLIKGKVLRCEFGNSCFMAASSCVHRINWHQTDLDSCRPAQNTEKCNKYKM</sequence>
<dbReference type="EMBL" id="CH902617">
    <property type="protein sequence ID" value="KPU80419.1"/>
    <property type="molecule type" value="Genomic_DNA"/>
</dbReference>
<proteinExistence type="predicted"/>
<reference evidence="2 3" key="1">
    <citation type="journal article" date="2007" name="Nature">
        <title>Evolution of genes and genomes on the Drosophila phylogeny.</title>
        <authorList>
            <consortium name="Drosophila 12 Genomes Consortium"/>
            <person name="Clark A.G."/>
            <person name="Eisen M.B."/>
            <person name="Smith D.R."/>
            <person name="Bergman C.M."/>
            <person name="Oliver B."/>
            <person name="Markow T.A."/>
            <person name="Kaufman T.C."/>
            <person name="Kellis M."/>
            <person name="Gelbart W."/>
            <person name="Iyer V.N."/>
            <person name="Pollard D.A."/>
            <person name="Sackton T.B."/>
            <person name="Larracuente A.M."/>
            <person name="Singh N.D."/>
            <person name="Abad J.P."/>
            <person name="Abt D.N."/>
            <person name="Adryan B."/>
            <person name="Aguade M."/>
            <person name="Akashi H."/>
            <person name="Anderson W.W."/>
            <person name="Aquadro C.F."/>
            <person name="Ardell D.H."/>
            <person name="Arguello R."/>
            <person name="Artieri C.G."/>
            <person name="Barbash D.A."/>
            <person name="Barker D."/>
            <person name="Barsanti P."/>
            <person name="Batterham P."/>
            <person name="Batzoglou S."/>
            <person name="Begun D."/>
            <person name="Bhutkar A."/>
            <person name="Blanco E."/>
            <person name="Bosak S.A."/>
            <person name="Bradley R.K."/>
            <person name="Brand A.D."/>
            <person name="Brent M.R."/>
            <person name="Brooks A.N."/>
            <person name="Brown R.H."/>
            <person name="Butlin R.K."/>
            <person name="Caggese C."/>
            <person name="Calvi B.R."/>
            <person name="Bernardo de Carvalho A."/>
            <person name="Caspi A."/>
            <person name="Castrezana S."/>
            <person name="Celniker S.E."/>
            <person name="Chang J.L."/>
            <person name="Chapple C."/>
            <person name="Chatterji S."/>
            <person name="Chinwalla A."/>
            <person name="Civetta A."/>
            <person name="Clifton S.W."/>
            <person name="Comeron J.M."/>
            <person name="Costello J.C."/>
            <person name="Coyne J.A."/>
            <person name="Daub J."/>
            <person name="David R.G."/>
            <person name="Delcher A.L."/>
            <person name="Delehaunty K."/>
            <person name="Do C.B."/>
            <person name="Ebling H."/>
            <person name="Edwards K."/>
            <person name="Eickbush T."/>
            <person name="Evans J.D."/>
            <person name="Filipski A."/>
            <person name="Findeiss S."/>
            <person name="Freyhult E."/>
            <person name="Fulton L."/>
            <person name="Fulton R."/>
            <person name="Garcia A.C."/>
            <person name="Gardiner A."/>
            <person name="Garfield D.A."/>
            <person name="Garvin B.E."/>
            <person name="Gibson G."/>
            <person name="Gilbert D."/>
            <person name="Gnerre S."/>
            <person name="Godfrey J."/>
            <person name="Good R."/>
            <person name="Gotea V."/>
            <person name="Gravely B."/>
            <person name="Greenberg A.J."/>
            <person name="Griffiths-Jones S."/>
            <person name="Gross S."/>
            <person name="Guigo R."/>
            <person name="Gustafson E.A."/>
            <person name="Haerty W."/>
            <person name="Hahn M.W."/>
            <person name="Halligan D.L."/>
            <person name="Halpern A.L."/>
            <person name="Halter G.M."/>
            <person name="Han M.V."/>
            <person name="Heger A."/>
            <person name="Hillier L."/>
            <person name="Hinrichs A.S."/>
            <person name="Holmes I."/>
            <person name="Hoskins R.A."/>
            <person name="Hubisz M.J."/>
            <person name="Hultmark D."/>
            <person name="Huntley M.A."/>
            <person name="Jaffe D.B."/>
            <person name="Jagadeeshan S."/>
            <person name="Jeck W.R."/>
            <person name="Johnson J."/>
            <person name="Jones C.D."/>
            <person name="Jordan W.C."/>
            <person name="Karpen G.H."/>
            <person name="Kataoka E."/>
            <person name="Keightley P.D."/>
            <person name="Kheradpour P."/>
            <person name="Kirkness E.F."/>
            <person name="Koerich L.B."/>
            <person name="Kristiansen K."/>
            <person name="Kudrna D."/>
            <person name="Kulathinal R.J."/>
            <person name="Kumar S."/>
            <person name="Kwok R."/>
            <person name="Lander E."/>
            <person name="Langley C.H."/>
            <person name="Lapoint R."/>
            <person name="Lazzaro B.P."/>
            <person name="Lee S.J."/>
            <person name="Levesque L."/>
            <person name="Li R."/>
            <person name="Lin C.F."/>
            <person name="Lin M.F."/>
            <person name="Lindblad-Toh K."/>
            <person name="Llopart A."/>
            <person name="Long M."/>
            <person name="Low L."/>
            <person name="Lozovsky E."/>
            <person name="Lu J."/>
            <person name="Luo M."/>
            <person name="Machado C.A."/>
            <person name="Makalowski W."/>
            <person name="Marzo M."/>
            <person name="Matsuda M."/>
            <person name="Matzkin L."/>
            <person name="McAllister B."/>
            <person name="McBride C.S."/>
            <person name="McKernan B."/>
            <person name="McKernan K."/>
            <person name="Mendez-Lago M."/>
            <person name="Minx P."/>
            <person name="Mollenhauer M.U."/>
            <person name="Montooth K."/>
            <person name="Mount S.M."/>
            <person name="Mu X."/>
            <person name="Myers E."/>
            <person name="Negre B."/>
            <person name="Newfeld S."/>
            <person name="Nielsen R."/>
            <person name="Noor M.A."/>
            <person name="O'Grady P."/>
            <person name="Pachter L."/>
            <person name="Papaceit M."/>
            <person name="Parisi M.J."/>
            <person name="Parisi M."/>
            <person name="Parts L."/>
            <person name="Pedersen J.S."/>
            <person name="Pesole G."/>
            <person name="Phillippy A.M."/>
            <person name="Ponting C.P."/>
            <person name="Pop M."/>
            <person name="Porcelli D."/>
            <person name="Powell J.R."/>
            <person name="Prohaska S."/>
            <person name="Pruitt K."/>
            <person name="Puig M."/>
            <person name="Quesneville H."/>
            <person name="Ram K.R."/>
            <person name="Rand D."/>
            <person name="Rasmussen M.D."/>
            <person name="Reed L.K."/>
            <person name="Reenan R."/>
            <person name="Reily A."/>
            <person name="Remington K.A."/>
            <person name="Rieger T.T."/>
            <person name="Ritchie M.G."/>
            <person name="Robin C."/>
            <person name="Rogers Y.H."/>
            <person name="Rohde C."/>
            <person name="Rozas J."/>
            <person name="Rubenfield M.J."/>
            <person name="Ruiz A."/>
            <person name="Russo S."/>
            <person name="Salzberg S.L."/>
            <person name="Sanchez-Gracia A."/>
            <person name="Saranga D.J."/>
            <person name="Sato H."/>
            <person name="Schaeffer S.W."/>
            <person name="Schatz M.C."/>
            <person name="Schlenke T."/>
            <person name="Schwartz R."/>
            <person name="Segarra C."/>
            <person name="Singh R.S."/>
            <person name="Sirot L."/>
            <person name="Sirota M."/>
            <person name="Sisneros N.B."/>
            <person name="Smith C.D."/>
            <person name="Smith T.F."/>
            <person name="Spieth J."/>
            <person name="Stage D.E."/>
            <person name="Stark A."/>
            <person name="Stephan W."/>
            <person name="Strausberg R.L."/>
            <person name="Strempel S."/>
            <person name="Sturgill D."/>
            <person name="Sutton G."/>
            <person name="Sutton G.G."/>
            <person name="Tao W."/>
            <person name="Teichmann S."/>
            <person name="Tobari Y.N."/>
            <person name="Tomimura Y."/>
            <person name="Tsolas J.M."/>
            <person name="Valente V.L."/>
            <person name="Venter E."/>
            <person name="Venter J.C."/>
            <person name="Vicario S."/>
            <person name="Vieira F.G."/>
            <person name="Vilella A.J."/>
            <person name="Villasante A."/>
            <person name="Walenz B."/>
            <person name="Wang J."/>
            <person name="Wasserman M."/>
            <person name="Watts T."/>
            <person name="Wilson D."/>
            <person name="Wilson R.K."/>
            <person name="Wing R.A."/>
            <person name="Wolfner M.F."/>
            <person name="Wong A."/>
            <person name="Wong G.K."/>
            <person name="Wu C.I."/>
            <person name="Wu G."/>
            <person name="Yamamoto D."/>
            <person name="Yang H.P."/>
            <person name="Yang S.P."/>
            <person name="Yorke J.A."/>
            <person name="Yoshida K."/>
            <person name="Zdobnov E."/>
            <person name="Zhang P."/>
            <person name="Zhang Y."/>
            <person name="Zimin A.V."/>
            <person name="Baldwin J."/>
            <person name="Abdouelleil A."/>
            <person name="Abdulkadir J."/>
            <person name="Abebe A."/>
            <person name="Abera B."/>
            <person name="Abreu J."/>
            <person name="Acer S.C."/>
            <person name="Aftuck L."/>
            <person name="Alexander A."/>
            <person name="An P."/>
            <person name="Anderson E."/>
            <person name="Anderson S."/>
            <person name="Arachi H."/>
            <person name="Azer M."/>
            <person name="Bachantsang P."/>
            <person name="Barry A."/>
            <person name="Bayul T."/>
            <person name="Berlin A."/>
            <person name="Bessette D."/>
            <person name="Bloom T."/>
            <person name="Blye J."/>
            <person name="Boguslavskiy L."/>
            <person name="Bonnet C."/>
            <person name="Boukhgalter B."/>
            <person name="Bourzgui I."/>
            <person name="Brown A."/>
            <person name="Cahill P."/>
            <person name="Channer S."/>
            <person name="Cheshatsang Y."/>
            <person name="Chuda L."/>
            <person name="Citroen M."/>
            <person name="Collymore A."/>
            <person name="Cooke P."/>
            <person name="Costello M."/>
            <person name="D'Aco K."/>
            <person name="Daza R."/>
            <person name="De Haan G."/>
            <person name="DeGray S."/>
            <person name="DeMaso C."/>
            <person name="Dhargay N."/>
            <person name="Dooley K."/>
            <person name="Dooley E."/>
            <person name="Doricent M."/>
            <person name="Dorje P."/>
            <person name="Dorjee K."/>
            <person name="Dupes A."/>
            <person name="Elong R."/>
            <person name="Falk J."/>
            <person name="Farina A."/>
            <person name="Faro S."/>
            <person name="Ferguson D."/>
            <person name="Fisher S."/>
            <person name="Foley C.D."/>
            <person name="Franke A."/>
            <person name="Friedrich D."/>
            <person name="Gadbois L."/>
            <person name="Gearin G."/>
            <person name="Gearin C.R."/>
            <person name="Giannoukos G."/>
            <person name="Goode T."/>
            <person name="Graham J."/>
            <person name="Grandbois E."/>
            <person name="Grewal S."/>
            <person name="Gyaltsen K."/>
            <person name="Hafez N."/>
            <person name="Hagos B."/>
            <person name="Hall J."/>
            <person name="Henson C."/>
            <person name="Hollinger A."/>
            <person name="Honan T."/>
            <person name="Huard M.D."/>
            <person name="Hughes L."/>
            <person name="Hurhula B."/>
            <person name="Husby M.E."/>
            <person name="Kamat A."/>
            <person name="Kanga B."/>
            <person name="Kashin S."/>
            <person name="Khazanovich D."/>
            <person name="Kisner P."/>
            <person name="Lance K."/>
            <person name="Lara M."/>
            <person name="Lee W."/>
            <person name="Lennon N."/>
            <person name="Letendre F."/>
            <person name="LeVine R."/>
            <person name="Lipovsky A."/>
            <person name="Liu X."/>
            <person name="Liu J."/>
            <person name="Liu S."/>
            <person name="Lokyitsang T."/>
            <person name="Lokyitsang Y."/>
            <person name="Lubonja R."/>
            <person name="Lui A."/>
            <person name="MacDonald P."/>
            <person name="Magnisalis V."/>
            <person name="Maru K."/>
            <person name="Matthews C."/>
            <person name="McCusker W."/>
            <person name="McDonough S."/>
            <person name="Mehta T."/>
            <person name="Meldrim J."/>
            <person name="Meneus L."/>
            <person name="Mihai O."/>
            <person name="Mihalev A."/>
            <person name="Mihova T."/>
            <person name="Mittelman R."/>
            <person name="Mlenga V."/>
            <person name="Montmayeur A."/>
            <person name="Mulrain L."/>
            <person name="Navidi A."/>
            <person name="Naylor J."/>
            <person name="Negash T."/>
            <person name="Nguyen T."/>
            <person name="Nguyen N."/>
            <person name="Nicol R."/>
            <person name="Norbu C."/>
            <person name="Norbu N."/>
            <person name="Novod N."/>
            <person name="O'Neill B."/>
            <person name="Osman S."/>
            <person name="Markiewicz E."/>
            <person name="Oyono O.L."/>
            <person name="Patti C."/>
            <person name="Phunkhang P."/>
            <person name="Pierre F."/>
            <person name="Priest M."/>
            <person name="Raghuraman S."/>
            <person name="Rege F."/>
            <person name="Reyes R."/>
            <person name="Rise C."/>
            <person name="Rogov P."/>
            <person name="Ross K."/>
            <person name="Ryan E."/>
            <person name="Settipalli S."/>
            <person name="Shea T."/>
            <person name="Sherpa N."/>
            <person name="Shi L."/>
            <person name="Shih D."/>
            <person name="Sparrow T."/>
            <person name="Spaulding J."/>
            <person name="Stalker J."/>
            <person name="Stange-Thomann N."/>
            <person name="Stavropoulos S."/>
            <person name="Stone C."/>
            <person name="Strader C."/>
            <person name="Tesfaye S."/>
            <person name="Thomson T."/>
            <person name="Thoulutsang Y."/>
            <person name="Thoulutsang D."/>
            <person name="Topham K."/>
            <person name="Topping I."/>
            <person name="Tsamla T."/>
            <person name="Vassiliev H."/>
            <person name="Vo A."/>
            <person name="Wangchuk T."/>
            <person name="Wangdi T."/>
            <person name="Weiand M."/>
            <person name="Wilkinson J."/>
            <person name="Wilson A."/>
            <person name="Yadav S."/>
            <person name="Young G."/>
            <person name="Yu Q."/>
            <person name="Zembek L."/>
            <person name="Zhong D."/>
            <person name="Zimmer A."/>
            <person name="Zwirko Z."/>
            <person name="Jaffe D.B."/>
            <person name="Alvarez P."/>
            <person name="Brockman W."/>
            <person name="Butler J."/>
            <person name="Chin C."/>
            <person name="Gnerre S."/>
            <person name="Grabherr M."/>
            <person name="Kleber M."/>
            <person name="Mauceli E."/>
            <person name="MacCallum I."/>
        </authorList>
    </citation>
    <scope>NUCLEOTIDE SEQUENCE [LARGE SCALE GENOMIC DNA]</scope>
    <source>
        <strain evidence="3">Tucson 14024-0371.13</strain>
    </source>
</reference>
<organism evidence="2 3">
    <name type="scientific">Drosophila ananassae</name>
    <name type="common">Fruit fly</name>
    <dbReference type="NCBI Taxonomy" id="7217"/>
    <lineage>
        <taxon>Eukaryota</taxon>
        <taxon>Metazoa</taxon>
        <taxon>Ecdysozoa</taxon>
        <taxon>Arthropoda</taxon>
        <taxon>Hexapoda</taxon>
        <taxon>Insecta</taxon>
        <taxon>Pterygota</taxon>
        <taxon>Neoptera</taxon>
        <taxon>Endopterygota</taxon>
        <taxon>Diptera</taxon>
        <taxon>Brachycera</taxon>
        <taxon>Muscomorpha</taxon>
        <taxon>Ephydroidea</taxon>
        <taxon>Drosophilidae</taxon>
        <taxon>Drosophila</taxon>
        <taxon>Sophophora</taxon>
    </lineage>
</organism>
<evidence type="ECO:0000313" key="3">
    <source>
        <dbReference type="Proteomes" id="UP000007801"/>
    </source>
</evidence>
<dbReference type="Gene3D" id="3.30.60.30">
    <property type="match status" value="1"/>
</dbReference>
<protein>
    <recommendedName>
        <fullName evidence="4">Kazal-like domain-containing protein</fullName>
    </recommendedName>
</protein>
<name>A0A0P9A139_DROAN</name>
<feature type="chain" id="PRO_5006155035" description="Kazal-like domain-containing protein" evidence="1">
    <location>
        <begin position="20"/>
        <end position="90"/>
    </location>
</feature>
<feature type="signal peptide" evidence="1">
    <location>
        <begin position="1"/>
        <end position="19"/>
    </location>
</feature>
<accession>A0A0P9A139</accession>
<dbReference type="Proteomes" id="UP000007801">
    <property type="component" value="Unassembled WGS sequence"/>
</dbReference>
<gene>
    <name evidence="2" type="primary">Dana\GF27543</name>
    <name evidence="2" type="ORF">GF27543</name>
</gene>
<dbReference type="InParanoid" id="A0A0P9A139"/>
<dbReference type="AlphaFoldDB" id="A0A0P9A139"/>